<name>A0A6T7IAS9_9STRA</name>
<accession>A0A6T7IAS9</accession>
<dbReference type="SUPFAM" id="SSF58038">
    <property type="entry name" value="SNARE fusion complex"/>
    <property type="match status" value="1"/>
</dbReference>
<feature type="compositionally biased region" description="Low complexity" evidence="1">
    <location>
        <begin position="32"/>
        <end position="44"/>
    </location>
</feature>
<feature type="transmembrane region" description="Helical" evidence="2">
    <location>
        <begin position="128"/>
        <end position="147"/>
    </location>
</feature>
<keyword evidence="2" id="KW-0812">Transmembrane</keyword>
<keyword evidence="2" id="KW-0472">Membrane</keyword>
<protein>
    <submittedName>
        <fullName evidence="3">Uncharacterized protein</fullName>
    </submittedName>
</protein>
<organism evidence="3">
    <name type="scientific">Attheya septentrionalis</name>
    <dbReference type="NCBI Taxonomy" id="420275"/>
    <lineage>
        <taxon>Eukaryota</taxon>
        <taxon>Sar</taxon>
        <taxon>Stramenopiles</taxon>
        <taxon>Ochrophyta</taxon>
        <taxon>Bacillariophyta</taxon>
        <taxon>Coscinodiscophyceae</taxon>
        <taxon>Chaetocerotophycidae</taxon>
        <taxon>Chaetocerotales</taxon>
        <taxon>Attheyaceae</taxon>
        <taxon>Attheya</taxon>
    </lineage>
</organism>
<evidence type="ECO:0000313" key="4">
    <source>
        <dbReference type="EMBL" id="CAD9819253.1"/>
    </source>
</evidence>
<proteinExistence type="predicted"/>
<dbReference type="AlphaFoldDB" id="A0A6T7IAS9"/>
<evidence type="ECO:0000313" key="3">
    <source>
        <dbReference type="EMBL" id="CAD9819252.1"/>
    </source>
</evidence>
<feature type="compositionally biased region" description="Polar residues" evidence="1">
    <location>
        <begin position="48"/>
        <end position="65"/>
    </location>
</feature>
<dbReference type="EMBL" id="HBHQ01016593">
    <property type="protein sequence ID" value="CAD9819252.1"/>
    <property type="molecule type" value="Transcribed_RNA"/>
</dbReference>
<reference evidence="3" key="1">
    <citation type="submission" date="2021-01" db="EMBL/GenBank/DDBJ databases">
        <authorList>
            <person name="Corre E."/>
            <person name="Pelletier E."/>
            <person name="Niang G."/>
            <person name="Scheremetjew M."/>
            <person name="Finn R."/>
            <person name="Kale V."/>
            <person name="Holt S."/>
            <person name="Cochrane G."/>
            <person name="Meng A."/>
            <person name="Brown T."/>
            <person name="Cohen L."/>
        </authorList>
    </citation>
    <scope>NUCLEOTIDE SEQUENCE</scope>
    <source>
        <strain evidence="3">CCMP2084</strain>
    </source>
</reference>
<gene>
    <name evidence="3" type="ORF">ASEP1449_LOCUS11085</name>
    <name evidence="4" type="ORF">ASEP1449_LOCUS11086</name>
</gene>
<sequence length="155" mass="17081">MSTSYGTGGAPGSAGGSHHSSSGRQNLNNRFQSSPSSYQSGYQPPTVPQQGQSSADYAHGQSNVMEGTMRNHYEAEGTAATVMAQMRTQRHQLTGAHEDVWEMRQSTEKAKRELMDLRHKVLKKKRRLQAIVVGLAVVDFFLFIRIVKCGGSFFC</sequence>
<feature type="region of interest" description="Disordered" evidence="1">
    <location>
        <begin position="1"/>
        <end position="68"/>
    </location>
</feature>
<dbReference type="EMBL" id="HBHQ01016594">
    <property type="protein sequence ID" value="CAD9819253.1"/>
    <property type="molecule type" value="Transcribed_RNA"/>
</dbReference>
<keyword evidence="2" id="KW-1133">Transmembrane helix</keyword>
<evidence type="ECO:0000256" key="2">
    <source>
        <dbReference type="SAM" id="Phobius"/>
    </source>
</evidence>
<evidence type="ECO:0000256" key="1">
    <source>
        <dbReference type="SAM" id="MobiDB-lite"/>
    </source>
</evidence>
<feature type="compositionally biased region" description="Gly residues" evidence="1">
    <location>
        <begin position="1"/>
        <end position="15"/>
    </location>
</feature>